<comment type="caution">
    <text evidence="1">The sequence shown here is derived from an EMBL/GenBank/DDBJ whole genome shotgun (WGS) entry which is preliminary data.</text>
</comment>
<keyword evidence="2" id="KW-1185">Reference proteome</keyword>
<gene>
    <name evidence="1" type="ORF">T03_7700</name>
</gene>
<protein>
    <submittedName>
        <fullName evidence="1">Uncharacterized protein</fullName>
    </submittedName>
</protein>
<dbReference type="AlphaFoldDB" id="A0A0V1D702"/>
<sequence length="212" mass="23955">MLVDSGSEDQIGTYSVDSGERRVSIYNRNKQEHEKSMVIQKNRLALGLGDPGPGAHLRPRPWGTICADGVTPAGSVAFRLLPRSLLNDDTPVSNCRFISASVSSVREVQQLLVVGLRLLQLPFYCQCKIKQTENKQILLKLFRSEQHRLSRCDLARGWWPKVADERVAFLCCVCDYKSKGFTLTLVLIGRVRRIVLCEQVERSLSRLPERTN</sequence>
<name>A0A0V1D702_TRIBR</name>
<evidence type="ECO:0000313" key="2">
    <source>
        <dbReference type="Proteomes" id="UP000054653"/>
    </source>
</evidence>
<evidence type="ECO:0000313" key="1">
    <source>
        <dbReference type="EMBL" id="KRY57144.1"/>
    </source>
</evidence>
<accession>A0A0V1D702</accession>
<dbReference type="EMBL" id="JYDI01000035">
    <property type="protein sequence ID" value="KRY57144.1"/>
    <property type="molecule type" value="Genomic_DNA"/>
</dbReference>
<organism evidence="1 2">
    <name type="scientific">Trichinella britovi</name>
    <name type="common">Parasitic roundworm</name>
    <dbReference type="NCBI Taxonomy" id="45882"/>
    <lineage>
        <taxon>Eukaryota</taxon>
        <taxon>Metazoa</taxon>
        <taxon>Ecdysozoa</taxon>
        <taxon>Nematoda</taxon>
        <taxon>Enoplea</taxon>
        <taxon>Dorylaimia</taxon>
        <taxon>Trichinellida</taxon>
        <taxon>Trichinellidae</taxon>
        <taxon>Trichinella</taxon>
    </lineage>
</organism>
<reference evidence="1 2" key="1">
    <citation type="submission" date="2015-01" db="EMBL/GenBank/DDBJ databases">
        <title>Evolution of Trichinella species and genotypes.</title>
        <authorList>
            <person name="Korhonen P.K."/>
            <person name="Edoardo P."/>
            <person name="Giuseppe L.R."/>
            <person name="Gasser R.B."/>
        </authorList>
    </citation>
    <scope>NUCLEOTIDE SEQUENCE [LARGE SCALE GENOMIC DNA]</scope>
    <source>
        <strain evidence="1">ISS120</strain>
    </source>
</reference>
<dbReference type="Proteomes" id="UP000054653">
    <property type="component" value="Unassembled WGS sequence"/>
</dbReference>
<proteinExistence type="predicted"/>